<dbReference type="InterPro" id="IPR044578">
    <property type="entry name" value="BIR6-like"/>
</dbReference>
<dbReference type="PANTHER" id="PTHR47003">
    <property type="entry name" value="OS01G0970900 PROTEIN"/>
    <property type="match status" value="1"/>
</dbReference>
<comment type="caution">
    <text evidence="1">The sequence shown here is derived from an EMBL/GenBank/DDBJ whole genome shotgun (WGS) entry which is preliminary data.</text>
</comment>
<reference evidence="1 2" key="1">
    <citation type="journal article" date="2014" name="Am. J. Bot.">
        <title>Genome assembly and annotation for red clover (Trifolium pratense; Fabaceae).</title>
        <authorList>
            <person name="Istvanek J."/>
            <person name="Jaros M."/>
            <person name="Krenek A."/>
            <person name="Repkova J."/>
        </authorList>
    </citation>
    <scope>NUCLEOTIDE SEQUENCE [LARGE SCALE GENOMIC DNA]</scope>
    <source>
        <strain evidence="2">cv. Tatra</strain>
        <tissue evidence="1">Young leaves</tissue>
    </source>
</reference>
<accession>A0A2K3L838</accession>
<organism evidence="1 2">
    <name type="scientific">Trifolium pratense</name>
    <name type="common">Red clover</name>
    <dbReference type="NCBI Taxonomy" id="57577"/>
    <lineage>
        <taxon>Eukaryota</taxon>
        <taxon>Viridiplantae</taxon>
        <taxon>Streptophyta</taxon>
        <taxon>Embryophyta</taxon>
        <taxon>Tracheophyta</taxon>
        <taxon>Spermatophyta</taxon>
        <taxon>Magnoliopsida</taxon>
        <taxon>eudicotyledons</taxon>
        <taxon>Gunneridae</taxon>
        <taxon>Pentapetalae</taxon>
        <taxon>rosids</taxon>
        <taxon>fabids</taxon>
        <taxon>Fabales</taxon>
        <taxon>Fabaceae</taxon>
        <taxon>Papilionoideae</taxon>
        <taxon>50 kb inversion clade</taxon>
        <taxon>NPAAA clade</taxon>
        <taxon>Hologalegina</taxon>
        <taxon>IRL clade</taxon>
        <taxon>Trifolieae</taxon>
        <taxon>Trifolium</taxon>
    </lineage>
</organism>
<sequence length="598" mass="70924">MMKKKKRLISHCCERKNESKFELDSDPDSARIFFQWVLENYPEKLTSESYNQVLSYLGLSGAVQEFWDLVVVMNKKGFAVSKWVIDTTLDYFQKNGMDVDAFKLKELFDNDTVERLCRIIRNNVWSHHVEKQIRDLNLVFSNQLVKLVLFNLGSEPNKALIFFRWIEETGLFKHDVCTSNVTDRYWELFFKVDGAMLEQEIFECDGVMLEQDMEKETFVKVWQNGENTKIEVKKKKKENENTSSERIQIMESDMTISNLKLLLEEKEQCILQHKELEKMFKCRISHDHYTKQVQSILLKRLRKKRFKLSQCLKEAIQDLDTEFCDKYHKQKEHFAETEKRCHKVFADCLEESTRQQLMMHIQQGQIEQLKLLRETTIAVWKDFDRAIQVCKDVGETFAKVLQNDENAKIEVEKPKENETTSVERIQIMESDMTISQLKQLLEEKEQCILQHKEQEKKLKCRILHDHYMKQGQSTLLKRLINKIFSMSEDFEAVIRGLESNFHDKCQKQEKHFAETEERCRKIIADCSEESTRQQLMMHIQQCHSEQLNHLRETTIAVWNDFDGVMQAMLNFLYTDYGVMLEEEMLELTGDSESSSNSD</sequence>
<reference evidence="1 2" key="2">
    <citation type="journal article" date="2017" name="Front. Plant Sci.">
        <title>Gene Classification and Mining of Molecular Markers Useful in Red Clover (Trifolium pratense) Breeding.</title>
        <authorList>
            <person name="Istvanek J."/>
            <person name="Dluhosova J."/>
            <person name="Dluhos P."/>
            <person name="Patkova L."/>
            <person name="Nedelnik J."/>
            <person name="Repkova J."/>
        </authorList>
    </citation>
    <scope>NUCLEOTIDE SEQUENCE [LARGE SCALE GENOMIC DNA]</scope>
    <source>
        <strain evidence="2">cv. Tatra</strain>
        <tissue evidence="1">Young leaves</tissue>
    </source>
</reference>
<gene>
    <name evidence="1" type="ORF">L195_g030623</name>
</gene>
<dbReference type="STRING" id="57577.A0A2K3L838"/>
<evidence type="ECO:0000313" key="1">
    <source>
        <dbReference type="EMBL" id="PNX74696.1"/>
    </source>
</evidence>
<dbReference type="Proteomes" id="UP000236291">
    <property type="component" value="Unassembled WGS sequence"/>
</dbReference>
<dbReference type="EMBL" id="ASHM01027914">
    <property type="protein sequence ID" value="PNX74696.1"/>
    <property type="molecule type" value="Genomic_DNA"/>
</dbReference>
<protein>
    <submittedName>
        <fullName evidence="1">PPR containing plant protein</fullName>
    </submittedName>
</protein>
<proteinExistence type="predicted"/>
<dbReference type="GO" id="GO:0008380">
    <property type="term" value="P:RNA splicing"/>
    <property type="evidence" value="ECO:0007669"/>
    <property type="project" value="InterPro"/>
</dbReference>
<dbReference type="AlphaFoldDB" id="A0A2K3L838"/>
<dbReference type="PANTHER" id="PTHR47003:SF3">
    <property type="entry name" value="SMALL RIBOSOMAL SUBUNIT PROTEIN MS81 (RPPR8)"/>
    <property type="match status" value="1"/>
</dbReference>
<name>A0A2K3L838_TRIPR</name>
<evidence type="ECO:0000313" key="2">
    <source>
        <dbReference type="Proteomes" id="UP000236291"/>
    </source>
</evidence>